<gene>
    <name evidence="2" type="ORF">CR513_33933</name>
</gene>
<evidence type="ECO:0000259" key="1">
    <source>
        <dbReference type="Pfam" id="PF03732"/>
    </source>
</evidence>
<name>A0A371G3L8_MUCPR</name>
<accession>A0A371G3L8</accession>
<reference evidence="2" key="1">
    <citation type="submission" date="2018-05" db="EMBL/GenBank/DDBJ databases">
        <title>Draft genome of Mucuna pruriens seed.</title>
        <authorList>
            <person name="Nnadi N.E."/>
            <person name="Vos R."/>
            <person name="Hasami M.H."/>
            <person name="Devisetty U.K."/>
            <person name="Aguiy J.C."/>
        </authorList>
    </citation>
    <scope>NUCLEOTIDE SEQUENCE [LARGE SCALE GENOMIC DNA]</scope>
    <source>
        <strain evidence="2">JCA_2017</strain>
    </source>
</reference>
<sequence>MLQLFEEKSLMGVALRWYMSLEHGRVQTWKDLVKAFLKQYKYNMDMALDHTQLQNMAKKENGTFKGYAQHWRKIAAQVQPPLFKKELVIMFIDTLQSPFYDRMIGNVLSNFSDLVIIEEIVEMGLRSGRIA</sequence>
<proteinExistence type="predicted"/>
<protein>
    <recommendedName>
        <fullName evidence="1">Retrotransposon gag domain-containing protein</fullName>
    </recommendedName>
</protein>
<dbReference type="AlphaFoldDB" id="A0A371G3L8"/>
<organism evidence="2 3">
    <name type="scientific">Mucuna pruriens</name>
    <name type="common">Velvet bean</name>
    <name type="synonym">Dolichos pruriens</name>
    <dbReference type="NCBI Taxonomy" id="157652"/>
    <lineage>
        <taxon>Eukaryota</taxon>
        <taxon>Viridiplantae</taxon>
        <taxon>Streptophyta</taxon>
        <taxon>Embryophyta</taxon>
        <taxon>Tracheophyta</taxon>
        <taxon>Spermatophyta</taxon>
        <taxon>Magnoliopsida</taxon>
        <taxon>eudicotyledons</taxon>
        <taxon>Gunneridae</taxon>
        <taxon>Pentapetalae</taxon>
        <taxon>rosids</taxon>
        <taxon>fabids</taxon>
        <taxon>Fabales</taxon>
        <taxon>Fabaceae</taxon>
        <taxon>Papilionoideae</taxon>
        <taxon>50 kb inversion clade</taxon>
        <taxon>NPAAA clade</taxon>
        <taxon>indigoferoid/millettioid clade</taxon>
        <taxon>Phaseoleae</taxon>
        <taxon>Mucuna</taxon>
    </lineage>
</organism>
<comment type="caution">
    <text evidence="2">The sequence shown here is derived from an EMBL/GenBank/DDBJ whole genome shotgun (WGS) entry which is preliminary data.</text>
</comment>
<evidence type="ECO:0000313" key="2">
    <source>
        <dbReference type="EMBL" id="RDX84933.1"/>
    </source>
</evidence>
<dbReference type="Proteomes" id="UP000257109">
    <property type="component" value="Unassembled WGS sequence"/>
</dbReference>
<keyword evidence="3" id="KW-1185">Reference proteome</keyword>
<feature type="domain" description="Retrotransposon gag" evidence="1">
    <location>
        <begin position="9"/>
        <end position="95"/>
    </location>
</feature>
<evidence type="ECO:0000313" key="3">
    <source>
        <dbReference type="Proteomes" id="UP000257109"/>
    </source>
</evidence>
<dbReference type="Pfam" id="PF03732">
    <property type="entry name" value="Retrotrans_gag"/>
    <property type="match status" value="1"/>
</dbReference>
<dbReference type="InterPro" id="IPR005162">
    <property type="entry name" value="Retrotrans_gag_dom"/>
</dbReference>
<dbReference type="OrthoDB" id="1750196at2759"/>
<dbReference type="PANTHER" id="PTHR33223:SF8">
    <property type="entry name" value="OS04G0172440 PROTEIN"/>
    <property type="match status" value="1"/>
</dbReference>
<dbReference type="EMBL" id="QJKJ01006907">
    <property type="protein sequence ID" value="RDX84933.1"/>
    <property type="molecule type" value="Genomic_DNA"/>
</dbReference>
<feature type="non-terminal residue" evidence="2">
    <location>
        <position position="1"/>
    </location>
</feature>
<dbReference type="PANTHER" id="PTHR33223">
    <property type="entry name" value="CCHC-TYPE DOMAIN-CONTAINING PROTEIN"/>
    <property type="match status" value="1"/>
</dbReference>